<accession>A0ABX1TST8</accession>
<comment type="caution">
    <text evidence="1">The sequence shown here is derived from an EMBL/GenBank/DDBJ whole genome shotgun (WGS) entry which is preliminary data.</text>
</comment>
<protein>
    <recommendedName>
        <fullName evidence="3">HEPN domain-containing protein</fullName>
    </recommendedName>
</protein>
<keyword evidence="2" id="KW-1185">Reference proteome</keyword>
<name>A0ABX1TST8_9PROT</name>
<evidence type="ECO:0000313" key="2">
    <source>
        <dbReference type="Proteomes" id="UP000749010"/>
    </source>
</evidence>
<dbReference type="RefSeq" id="WP_169065767.1">
    <property type="nucleotide sequence ID" value="NZ_SPMY01000017.1"/>
</dbReference>
<dbReference type="EMBL" id="SPMY01000017">
    <property type="protein sequence ID" value="NMQ27311.1"/>
    <property type="molecule type" value="Genomic_DNA"/>
</dbReference>
<proteinExistence type="predicted"/>
<organism evidence="1 2">
    <name type="scientific">Candidatus Accumulibacter phosphatis</name>
    <dbReference type="NCBI Taxonomy" id="327160"/>
    <lineage>
        <taxon>Bacteria</taxon>
        <taxon>Pseudomonadati</taxon>
        <taxon>Pseudomonadota</taxon>
        <taxon>Betaproteobacteria</taxon>
        <taxon>Candidatus Accumulibacter</taxon>
    </lineage>
</organism>
<sequence>MSALENLVRIGQLKAEPPADDEIATALRKAAIFLADAAIPSLSPPGRFMLAYDAAHALAFAALRANGYRPDSGRGHRAVVFQALAITVDAPPQVWITLDRYHTRRNASAYGGMVEASAGEADDLLATARALHDLLRKWLASHRPSALS</sequence>
<evidence type="ECO:0000313" key="1">
    <source>
        <dbReference type="EMBL" id="NMQ27311.1"/>
    </source>
</evidence>
<evidence type="ECO:0008006" key="3">
    <source>
        <dbReference type="Google" id="ProtNLM"/>
    </source>
</evidence>
<gene>
    <name evidence="1" type="ORF">E4Q23_05800</name>
</gene>
<reference evidence="1 2" key="1">
    <citation type="submission" date="2019-03" db="EMBL/GenBank/DDBJ databases">
        <title>Metabolic reconstructions from genomes of highly enriched 'Candidatus Accumulibacter' and 'Candidatus Competibacter' bioreactor populations.</title>
        <authorList>
            <person name="Annavajhala M.K."/>
            <person name="Welles L."/>
            <person name="Abbas B."/>
            <person name="Sorokin D."/>
            <person name="Park H."/>
            <person name="Van Loosdrecht M."/>
            <person name="Chandran K."/>
        </authorList>
    </citation>
    <scope>NUCLEOTIDE SEQUENCE [LARGE SCALE GENOMIC DNA]</scope>
    <source>
        <strain evidence="1 2">SBR_S</strain>
    </source>
</reference>
<dbReference type="Proteomes" id="UP000749010">
    <property type="component" value="Unassembled WGS sequence"/>
</dbReference>
<dbReference type="Gene3D" id="1.20.120.330">
    <property type="entry name" value="Nucleotidyltransferases domain 2"/>
    <property type="match status" value="1"/>
</dbReference>